<evidence type="ECO:0000313" key="2">
    <source>
        <dbReference type="Proteomes" id="UP000499080"/>
    </source>
</evidence>
<reference evidence="1 2" key="1">
    <citation type="journal article" date="2019" name="Sci. Rep.">
        <title>Orb-weaving spider Araneus ventricosus genome elucidates the spidroin gene catalogue.</title>
        <authorList>
            <person name="Kono N."/>
            <person name="Nakamura H."/>
            <person name="Ohtoshi R."/>
            <person name="Moran D.A.P."/>
            <person name="Shinohara A."/>
            <person name="Yoshida Y."/>
            <person name="Fujiwara M."/>
            <person name="Mori M."/>
            <person name="Tomita M."/>
            <person name="Arakawa K."/>
        </authorList>
    </citation>
    <scope>NUCLEOTIDE SEQUENCE [LARGE SCALE GENOMIC DNA]</scope>
</reference>
<proteinExistence type="predicted"/>
<keyword evidence="2" id="KW-1185">Reference proteome</keyword>
<dbReference type="Proteomes" id="UP000499080">
    <property type="component" value="Unassembled WGS sequence"/>
</dbReference>
<gene>
    <name evidence="1" type="ORF">AVEN_11946_1</name>
</gene>
<organism evidence="1 2">
    <name type="scientific">Araneus ventricosus</name>
    <name type="common">Orbweaver spider</name>
    <name type="synonym">Epeira ventricosa</name>
    <dbReference type="NCBI Taxonomy" id="182803"/>
    <lineage>
        <taxon>Eukaryota</taxon>
        <taxon>Metazoa</taxon>
        <taxon>Ecdysozoa</taxon>
        <taxon>Arthropoda</taxon>
        <taxon>Chelicerata</taxon>
        <taxon>Arachnida</taxon>
        <taxon>Araneae</taxon>
        <taxon>Araneomorphae</taxon>
        <taxon>Entelegynae</taxon>
        <taxon>Araneoidea</taxon>
        <taxon>Araneidae</taxon>
        <taxon>Araneus</taxon>
    </lineage>
</organism>
<name>A0A4Y2L5R7_ARAVE</name>
<accession>A0A4Y2L5R7</accession>
<evidence type="ECO:0000313" key="1">
    <source>
        <dbReference type="EMBL" id="GBN08946.1"/>
    </source>
</evidence>
<comment type="caution">
    <text evidence="1">The sequence shown here is derived from an EMBL/GenBank/DDBJ whole genome shotgun (WGS) entry which is preliminary data.</text>
</comment>
<dbReference type="EMBL" id="BGPR01005307">
    <property type="protein sequence ID" value="GBN08946.1"/>
    <property type="molecule type" value="Genomic_DNA"/>
</dbReference>
<protein>
    <submittedName>
        <fullName evidence="1">Uncharacterized protein</fullName>
    </submittedName>
</protein>
<dbReference type="AlphaFoldDB" id="A0A4Y2L5R7"/>
<sequence>MKEGTRLRLGDLYSLRTNHQEARQQPLPCLLKIRCLKKRERKKKRETKVKVQSATSVDWLVNPSSGNWNSERRKGVFSDPFCSRKHLGWKGVPLVNRAAFYRAFV</sequence>